<organism evidence="3 4">
    <name type="scientific">Flavobacterium frigidimaris</name>
    <dbReference type="NCBI Taxonomy" id="262320"/>
    <lineage>
        <taxon>Bacteria</taxon>
        <taxon>Pseudomonadati</taxon>
        <taxon>Bacteroidota</taxon>
        <taxon>Flavobacteriia</taxon>
        <taxon>Flavobacteriales</taxon>
        <taxon>Flavobacteriaceae</taxon>
        <taxon>Flavobacterium</taxon>
    </lineage>
</organism>
<dbReference type="Gene3D" id="3.30.379.10">
    <property type="entry name" value="Chitobiase/beta-hexosaminidase domain 2-like"/>
    <property type="match status" value="1"/>
</dbReference>
<dbReference type="EMBL" id="MUGV01000009">
    <property type="protein sequence ID" value="OXA81052.1"/>
    <property type="molecule type" value="Genomic_DNA"/>
</dbReference>
<feature type="domain" description="Alpha glucuronidase N-terminal" evidence="2">
    <location>
        <begin position="43"/>
        <end position="133"/>
    </location>
</feature>
<dbReference type="InterPro" id="IPR029018">
    <property type="entry name" value="Hex-like_dom2"/>
</dbReference>
<protein>
    <recommendedName>
        <fullName evidence="2">Alpha glucuronidase N-terminal domain-containing protein</fullName>
    </recommendedName>
</protein>
<keyword evidence="1" id="KW-0378">Hydrolase</keyword>
<dbReference type="Proteomes" id="UP000198382">
    <property type="component" value="Unassembled WGS sequence"/>
</dbReference>
<reference evidence="3 4" key="1">
    <citation type="submission" date="2016-11" db="EMBL/GenBank/DDBJ databases">
        <title>Whole genomes of Flavobacteriaceae.</title>
        <authorList>
            <person name="Stine C."/>
            <person name="Li C."/>
            <person name="Tadesse D."/>
        </authorList>
    </citation>
    <scope>NUCLEOTIDE SEQUENCE [LARGE SCALE GENOMIC DNA]</scope>
    <source>
        <strain evidence="3 4">DSM 15937</strain>
    </source>
</reference>
<keyword evidence="4" id="KW-1185">Reference proteome</keyword>
<gene>
    <name evidence="3" type="ORF">B0A65_04715</name>
</gene>
<dbReference type="SUPFAM" id="SSF55545">
    <property type="entry name" value="beta-N-acetylhexosaminidase-like domain"/>
    <property type="match status" value="1"/>
</dbReference>
<evidence type="ECO:0000313" key="4">
    <source>
        <dbReference type="Proteomes" id="UP000198382"/>
    </source>
</evidence>
<dbReference type="Pfam" id="PF03648">
    <property type="entry name" value="Glyco_hydro_67N"/>
    <property type="match status" value="1"/>
</dbReference>
<dbReference type="RefSeq" id="WP_074662343.1">
    <property type="nucleotide sequence ID" value="NZ_MUGV01000009.1"/>
</dbReference>
<evidence type="ECO:0000313" key="3">
    <source>
        <dbReference type="EMBL" id="OXA81052.1"/>
    </source>
</evidence>
<name>A0ABX4BTM4_FLAFR</name>
<evidence type="ECO:0000259" key="2">
    <source>
        <dbReference type="Pfam" id="PF03648"/>
    </source>
</evidence>
<sequence length="850" mass="97011">MSNKMVFIIEFKNSVIKLLCLFAIVMLLVSCKSSDEVTIYYPKHASPKEILAAKELQKYIFLTTDKLPELEVYSNEDEISGKSIVLSTYNNFKDKRSISAIEGDAYYLKSKNEEQLFIVGATSEGILYGAYKFIESLGIGFMIDGDIIPEEKIENLALSGFNEKHKPVFELRGIQPFHDFPEGPDWWNEEDYKAIISQLPKMGMNFIGFHTYPEKRPFGGWERAEPMVWIGTKDQVNKDGSVKSAYPVLHSNTKDSTWAYYPKMTSNYHFGAAQLFETDNYGASYMQNLSGWPHTEQENVKIFNAVGSLLGNTFTLAKDLGVKTCLGTETPLTIPFDVQQKMIAKGIDVNSKEAKVMLYEGIFSRIMASHPLDYYWFWTPETWTWDGQNDEAVERTIQDIQSAILAKQNVKAPFKLATSGWVLGPARDRAEFDNLFPKEMPFSVINREVGFTPVESAFKNVKDRPKWQISWIEDDPAMVTPQFWAGRVLKDASDAYRYGCTGMMGIHWRTRNLSPAFMALAQSGWEADTYKTVGDSVRHLDSNELYKKWSALQFGKKASAEMGKLFASLDGGNFKLNSKDRHANFPRTADWGKKGPGMIRPNYEAWTTFQKKYDFIKTFETNKKFVIGKDNLSRYNYWLNTFYYAKYQGLSGCLLGEMEKLKTQLDKTKDQTEKQKLAEKLLTKRNELAAAWTKMGNSLMQTVSTNGEMGTIANLEQHNLGSLNQIHQYDDVLKKILTNIPDLILSDQYAGKLRIVMPTRQTIVKQGESLVSKIRILSPEKVTSVKVFYKALNSDKFEQKELKNVDRNVYQLAINKKDYNQNSFLYYVEVKSGAATVRFPEATTEAVTVW</sequence>
<dbReference type="InterPro" id="IPR005154">
    <property type="entry name" value="Glyco_hydro_67_aGlcAse_N"/>
</dbReference>
<comment type="caution">
    <text evidence="3">The sequence shown here is derived from an EMBL/GenBank/DDBJ whole genome shotgun (WGS) entry which is preliminary data.</text>
</comment>
<accession>A0ABX4BTM4</accession>
<proteinExistence type="predicted"/>
<dbReference type="PROSITE" id="PS51257">
    <property type="entry name" value="PROKAR_LIPOPROTEIN"/>
    <property type="match status" value="1"/>
</dbReference>
<evidence type="ECO:0000256" key="1">
    <source>
        <dbReference type="ARBA" id="ARBA00022801"/>
    </source>
</evidence>